<dbReference type="PANTHER" id="PTHR31531:SF2">
    <property type="entry name" value="E3 UBIQUITIN-PROTEIN LIGASE E3D"/>
    <property type="match status" value="1"/>
</dbReference>
<protein>
    <recommendedName>
        <fullName evidence="4">HECT domain-containing protein</fullName>
    </recommendedName>
</protein>
<organism evidence="2 3">
    <name type="scientific">Amanita thiersii Skay4041</name>
    <dbReference type="NCBI Taxonomy" id="703135"/>
    <lineage>
        <taxon>Eukaryota</taxon>
        <taxon>Fungi</taxon>
        <taxon>Dikarya</taxon>
        <taxon>Basidiomycota</taxon>
        <taxon>Agaricomycotina</taxon>
        <taxon>Agaricomycetes</taxon>
        <taxon>Agaricomycetidae</taxon>
        <taxon>Agaricales</taxon>
        <taxon>Pluteineae</taxon>
        <taxon>Amanitaceae</taxon>
        <taxon>Amanita</taxon>
    </lineage>
</organism>
<dbReference type="GO" id="GO:0006513">
    <property type="term" value="P:protein monoubiquitination"/>
    <property type="evidence" value="ECO:0007669"/>
    <property type="project" value="TreeGrafter"/>
</dbReference>
<feature type="compositionally biased region" description="Polar residues" evidence="1">
    <location>
        <begin position="551"/>
        <end position="578"/>
    </location>
</feature>
<dbReference type="PANTHER" id="PTHR31531">
    <property type="entry name" value="E3 UBIQUITIN-PROTEIN LIGASE E3D FAMILY MEMBER"/>
    <property type="match status" value="1"/>
</dbReference>
<dbReference type="STRING" id="703135.A0A2A9NLW9"/>
<dbReference type="GO" id="GO:0005829">
    <property type="term" value="C:cytosol"/>
    <property type="evidence" value="ECO:0007669"/>
    <property type="project" value="TreeGrafter"/>
</dbReference>
<dbReference type="OrthoDB" id="66510at2759"/>
<feature type="region of interest" description="Disordered" evidence="1">
    <location>
        <begin position="297"/>
        <end position="343"/>
    </location>
</feature>
<dbReference type="GO" id="GO:0043161">
    <property type="term" value="P:proteasome-mediated ubiquitin-dependent protein catabolic process"/>
    <property type="evidence" value="ECO:0007669"/>
    <property type="project" value="TreeGrafter"/>
</dbReference>
<dbReference type="GO" id="GO:0000209">
    <property type="term" value="P:protein polyubiquitination"/>
    <property type="evidence" value="ECO:0007669"/>
    <property type="project" value="TreeGrafter"/>
</dbReference>
<proteinExistence type="predicted"/>
<feature type="region of interest" description="Disordered" evidence="1">
    <location>
        <begin position="375"/>
        <end position="401"/>
    </location>
</feature>
<reference evidence="2 3" key="1">
    <citation type="submission" date="2014-02" db="EMBL/GenBank/DDBJ databases">
        <title>Transposable element dynamics among asymbiotic and ectomycorrhizal Amanita fungi.</title>
        <authorList>
            <consortium name="DOE Joint Genome Institute"/>
            <person name="Hess J."/>
            <person name="Skrede I."/>
            <person name="Wolfe B."/>
            <person name="LaButti K."/>
            <person name="Ohm R.A."/>
            <person name="Grigoriev I.V."/>
            <person name="Pringle A."/>
        </authorList>
    </citation>
    <scope>NUCLEOTIDE SEQUENCE [LARGE SCALE GENOMIC DNA]</scope>
    <source>
        <strain evidence="2 3">SKay4041</strain>
    </source>
</reference>
<dbReference type="Proteomes" id="UP000242287">
    <property type="component" value="Unassembled WGS sequence"/>
</dbReference>
<dbReference type="GO" id="GO:0051865">
    <property type="term" value="P:protein autoubiquitination"/>
    <property type="evidence" value="ECO:0007669"/>
    <property type="project" value="TreeGrafter"/>
</dbReference>
<dbReference type="GO" id="GO:0031624">
    <property type="term" value="F:ubiquitin conjugating enzyme binding"/>
    <property type="evidence" value="ECO:0007669"/>
    <property type="project" value="TreeGrafter"/>
</dbReference>
<feature type="compositionally biased region" description="Basic and acidic residues" evidence="1">
    <location>
        <begin position="320"/>
        <end position="333"/>
    </location>
</feature>
<sequence>MATLSRTRSTSDQIEQSSLLEGVPAPFPIQQLQQQIWSPQNHSNRQDTTNLQQSHNSNTSLPVIDGEVNAQSTAPQGVLQDLLPSIAYIQKSCLMTLNNLFSVPVNWSSIIPERRHSMPSNSQGSATQNYEMDSSTALQALVTNLRSRDPPQEMTEYHNPTTDAELIQELRMCVERASLSLGYEDAALAKALVSLLSHFNRLSVIGATASNTQEQSSISQSQGGHTFSPSDLLGTLTYQLSTLRRERLSSQPSILGPSAPPVLVVEAALLWSRIDEELETLLSLCRERTEDLLIRSPTDSVFPPQYEAPYTDEAPPEYNEEPRMSFDEGKGKETSQAGGSGRYMDEKMRLDLENITTAIDRLYCVAPQLHNQRAELKSSKLSQSEHERQQAASESASSNEADVRELDNILNLLSKASGRSLVDQSFVLDGGMQRLLEKVKNREQQEREAFVAKLVRHSGSRRLHSQDAVYQPRTKDPNALLTLPEFIREPAPSEFLKEDPNALLTLPEFVREPIPKNAKIGTPELRELIDLRGKKKSRTRSLSAPHLSWLRPSSRSPASSGTQTPNKGKSKMSDSTCMNGWHGTGIDKYLVEFDVAYVAENHETLRHIVIFLQVTGATPGVDIELEVLTPSNISTKGGDHFVVKSGPRISQPLPLPGNASPGLKEVKVQKGHFQIKFPSVPSSQPLESSNEHHLPLLDASQLMASTPSSFICASCSLPVVHSSNISNYSDLPSEHWEELVDAWMCHTDQKLHDHVARHGRMGFWPKSGQALVGGSYILFDEASLVRDNLYTAKENKRGEEWRLVRCLCGAVLGRCQEHQQEDAGAPTTVFRILKYAIRPVSITSEPRKIPLSAYVVEDMNEFMQAHATYRFVVLDEEEERLRIIMWLFKPNMRLAYNTWSPRASPKCGSIHAARVLYKLFRPSEEPVDLNSVLDKYPGFPQAEYLCYPMDICRQIATLLRESNLSYPESLRMMTDLEVGWLRRA</sequence>
<dbReference type="AlphaFoldDB" id="A0A2A9NLW9"/>
<feature type="compositionally biased region" description="Low complexity" evidence="1">
    <location>
        <begin position="390"/>
        <end position="400"/>
    </location>
</feature>
<keyword evidence="3" id="KW-1185">Reference proteome</keyword>
<evidence type="ECO:0000256" key="1">
    <source>
        <dbReference type="SAM" id="MobiDB-lite"/>
    </source>
</evidence>
<dbReference type="EMBL" id="KZ302053">
    <property type="protein sequence ID" value="PFH48710.1"/>
    <property type="molecule type" value="Genomic_DNA"/>
</dbReference>
<accession>A0A2A9NLW9</accession>
<dbReference type="GO" id="GO:0061630">
    <property type="term" value="F:ubiquitin protein ligase activity"/>
    <property type="evidence" value="ECO:0007669"/>
    <property type="project" value="TreeGrafter"/>
</dbReference>
<dbReference type="GO" id="GO:0000151">
    <property type="term" value="C:ubiquitin ligase complex"/>
    <property type="evidence" value="ECO:0007669"/>
    <property type="project" value="TreeGrafter"/>
</dbReference>
<feature type="region of interest" description="Disordered" evidence="1">
    <location>
        <begin position="36"/>
        <end position="63"/>
    </location>
</feature>
<evidence type="ECO:0000313" key="3">
    <source>
        <dbReference type="Proteomes" id="UP000242287"/>
    </source>
</evidence>
<dbReference type="GO" id="GO:0005634">
    <property type="term" value="C:nucleus"/>
    <property type="evidence" value="ECO:0007669"/>
    <property type="project" value="TreeGrafter"/>
</dbReference>
<feature type="compositionally biased region" description="Polar residues" evidence="1">
    <location>
        <begin position="41"/>
        <end position="61"/>
    </location>
</feature>
<dbReference type="GO" id="GO:0030332">
    <property type="term" value="F:cyclin binding"/>
    <property type="evidence" value="ECO:0007669"/>
    <property type="project" value="TreeGrafter"/>
</dbReference>
<evidence type="ECO:0000313" key="2">
    <source>
        <dbReference type="EMBL" id="PFH48710.1"/>
    </source>
</evidence>
<dbReference type="Pfam" id="PF09814">
    <property type="entry name" value="HECT_2"/>
    <property type="match status" value="1"/>
</dbReference>
<feature type="region of interest" description="Disordered" evidence="1">
    <location>
        <begin position="536"/>
        <end position="578"/>
    </location>
</feature>
<dbReference type="InterPro" id="IPR019193">
    <property type="entry name" value="UBQ-conj_enz_E2-bd_prot"/>
</dbReference>
<name>A0A2A9NLW9_9AGAR</name>
<gene>
    <name evidence="2" type="ORF">AMATHDRAFT_76589</name>
</gene>
<evidence type="ECO:0008006" key="4">
    <source>
        <dbReference type="Google" id="ProtNLM"/>
    </source>
</evidence>
<feature type="compositionally biased region" description="Basic and acidic residues" evidence="1">
    <location>
        <begin position="375"/>
        <end position="389"/>
    </location>
</feature>